<evidence type="ECO:0008006" key="4">
    <source>
        <dbReference type="Google" id="ProtNLM"/>
    </source>
</evidence>
<name>A0A843VXR7_COLES</name>
<feature type="signal peptide" evidence="1">
    <location>
        <begin position="1"/>
        <end position="28"/>
    </location>
</feature>
<organism evidence="2 3">
    <name type="scientific">Colocasia esculenta</name>
    <name type="common">Wild taro</name>
    <name type="synonym">Arum esculentum</name>
    <dbReference type="NCBI Taxonomy" id="4460"/>
    <lineage>
        <taxon>Eukaryota</taxon>
        <taxon>Viridiplantae</taxon>
        <taxon>Streptophyta</taxon>
        <taxon>Embryophyta</taxon>
        <taxon>Tracheophyta</taxon>
        <taxon>Spermatophyta</taxon>
        <taxon>Magnoliopsida</taxon>
        <taxon>Liliopsida</taxon>
        <taxon>Araceae</taxon>
        <taxon>Aroideae</taxon>
        <taxon>Colocasieae</taxon>
        <taxon>Colocasia</taxon>
    </lineage>
</organism>
<keyword evidence="3" id="KW-1185">Reference proteome</keyword>
<proteinExistence type="predicted"/>
<gene>
    <name evidence="2" type="ORF">Taro_028608</name>
</gene>
<dbReference type="AlphaFoldDB" id="A0A843VXR7"/>
<evidence type="ECO:0000256" key="1">
    <source>
        <dbReference type="SAM" id="SignalP"/>
    </source>
</evidence>
<protein>
    <recommendedName>
        <fullName evidence="4">Secreted protein</fullName>
    </recommendedName>
</protein>
<accession>A0A843VXR7</accession>
<dbReference type="Proteomes" id="UP000652761">
    <property type="component" value="Unassembled WGS sequence"/>
</dbReference>
<sequence length="99" mass="10766">MRLGSHVVAPGFCELLCLGGWVPRVASALCCSGPTLVVGREWTQFNFLYSVNESPGGSHRIPILLEGNISRQGILMESSKVCHEIPMIGPQIMCPKVTR</sequence>
<keyword evidence="1" id="KW-0732">Signal</keyword>
<dbReference type="EMBL" id="NMUH01001856">
    <property type="protein sequence ID" value="MQL95939.1"/>
    <property type="molecule type" value="Genomic_DNA"/>
</dbReference>
<feature type="chain" id="PRO_5032432465" description="Secreted protein" evidence="1">
    <location>
        <begin position="29"/>
        <end position="99"/>
    </location>
</feature>
<evidence type="ECO:0000313" key="2">
    <source>
        <dbReference type="EMBL" id="MQL95939.1"/>
    </source>
</evidence>
<reference evidence="2" key="1">
    <citation type="submission" date="2017-07" db="EMBL/GenBank/DDBJ databases">
        <title>Taro Niue Genome Assembly and Annotation.</title>
        <authorList>
            <person name="Atibalentja N."/>
            <person name="Keating K."/>
            <person name="Fields C.J."/>
        </authorList>
    </citation>
    <scope>NUCLEOTIDE SEQUENCE</scope>
    <source>
        <strain evidence="2">Niue_2</strain>
        <tissue evidence="2">Leaf</tissue>
    </source>
</reference>
<comment type="caution">
    <text evidence="2">The sequence shown here is derived from an EMBL/GenBank/DDBJ whole genome shotgun (WGS) entry which is preliminary data.</text>
</comment>
<evidence type="ECO:0000313" key="3">
    <source>
        <dbReference type="Proteomes" id="UP000652761"/>
    </source>
</evidence>